<dbReference type="SUPFAM" id="SSF75005">
    <property type="entry name" value="Arabinanase/levansucrase/invertase"/>
    <property type="match status" value="2"/>
</dbReference>
<name>A0A4Z1NZN3_9PEZI</name>
<dbReference type="PANTHER" id="PTHR43301">
    <property type="entry name" value="ARABINAN ENDO-1,5-ALPHA-L-ARABINOSIDASE"/>
    <property type="match status" value="1"/>
</dbReference>
<dbReference type="Gene3D" id="2.115.10.20">
    <property type="entry name" value="Glycosyl hydrolase domain, family 43"/>
    <property type="match status" value="1"/>
</dbReference>
<accession>A0A4Z1NZN3</accession>
<evidence type="ECO:0000313" key="3">
    <source>
        <dbReference type="Proteomes" id="UP000298493"/>
    </source>
</evidence>
<dbReference type="EMBL" id="SNSC02000010">
    <property type="protein sequence ID" value="TID20735.1"/>
    <property type="molecule type" value="Genomic_DNA"/>
</dbReference>
<dbReference type="InterPro" id="IPR023296">
    <property type="entry name" value="Glyco_hydro_beta-prop_sf"/>
</dbReference>
<proteinExistence type="predicted"/>
<dbReference type="PANTHER" id="PTHR43301:SF3">
    <property type="entry name" value="ARABINAN ENDO-1,5-ALPHA-L-ARABINOSIDASE A-RELATED"/>
    <property type="match status" value="1"/>
</dbReference>
<dbReference type="Proteomes" id="UP000298493">
    <property type="component" value="Unassembled WGS sequence"/>
</dbReference>
<evidence type="ECO:0000313" key="2">
    <source>
        <dbReference type="EMBL" id="TID20735.1"/>
    </source>
</evidence>
<gene>
    <name evidence="2" type="ORF">E6O75_ATG05499</name>
</gene>
<evidence type="ECO:0000256" key="1">
    <source>
        <dbReference type="SAM" id="SignalP"/>
    </source>
</evidence>
<dbReference type="CDD" id="cd08983">
    <property type="entry name" value="GH43_Bt3655-like"/>
    <property type="match status" value="1"/>
</dbReference>
<protein>
    <submittedName>
        <fullName evidence="2">Uncharacterized protein</fullName>
    </submittedName>
</protein>
<feature type="chain" id="PRO_5021202523" evidence="1">
    <location>
        <begin position="22"/>
        <end position="335"/>
    </location>
</feature>
<feature type="signal peptide" evidence="1">
    <location>
        <begin position="1"/>
        <end position="21"/>
    </location>
</feature>
<dbReference type="STRING" id="86259.A0A4Z1NZN3"/>
<keyword evidence="3" id="KW-1185">Reference proteome</keyword>
<sequence>MLRFSAWRFIALALAVSKVSAASIYTDYVFAYFTGEGSADGEQISLAVSNGNSPGNWTEINRGRPLLASTVGTKGVRDPTIIRSSDGKKFWIIATDLKMHSSREGWGAAMRTGSKSIVVWESYNLKHWSGPDLVRVSPKTAGNTWAPEAIYDPASGSYMAMWASALYPENDPAHTTESYYRIMKAMTKDFKNFSKPEVWINTGWPVIDTTVVHDSKTNRYYRFSKDERSGTGNGKFVFQESSTSLSGPWTLVKAGIGKGSIKAGEGPTVFQSNTDPNKWHLFIDEFGGRGYVPFETTNIAAADWKLSRNYALPKKPRHGSVIPITAAERATLLSL</sequence>
<comment type="caution">
    <text evidence="2">The sequence shown here is derived from an EMBL/GenBank/DDBJ whole genome shotgun (WGS) entry which is preliminary data.</text>
</comment>
<dbReference type="InterPro" id="IPR050727">
    <property type="entry name" value="GH43_arabinanases"/>
</dbReference>
<dbReference type="AlphaFoldDB" id="A0A4Z1NZN3"/>
<keyword evidence="1" id="KW-0732">Signal</keyword>
<reference evidence="2 3" key="1">
    <citation type="submission" date="2019-04" db="EMBL/GenBank/DDBJ databases">
        <title>High contiguity whole genome sequence and gene annotation resource for two Venturia nashicola isolates.</title>
        <authorList>
            <person name="Prokchorchik M."/>
            <person name="Won K."/>
            <person name="Lee Y."/>
            <person name="Choi E.D."/>
            <person name="Segonzac C."/>
            <person name="Sohn K.H."/>
        </authorList>
    </citation>
    <scope>NUCLEOTIDE SEQUENCE [LARGE SCALE GENOMIC DNA]</scope>
    <source>
        <strain evidence="2 3">PRI2</strain>
    </source>
</reference>
<organism evidence="2 3">
    <name type="scientific">Venturia nashicola</name>
    <dbReference type="NCBI Taxonomy" id="86259"/>
    <lineage>
        <taxon>Eukaryota</taxon>
        <taxon>Fungi</taxon>
        <taxon>Dikarya</taxon>
        <taxon>Ascomycota</taxon>
        <taxon>Pezizomycotina</taxon>
        <taxon>Dothideomycetes</taxon>
        <taxon>Pleosporomycetidae</taxon>
        <taxon>Venturiales</taxon>
        <taxon>Venturiaceae</taxon>
        <taxon>Venturia</taxon>
    </lineage>
</organism>